<dbReference type="Proteomes" id="UP000318833">
    <property type="component" value="Unassembled WGS sequence"/>
</dbReference>
<dbReference type="PROSITE" id="PS51257">
    <property type="entry name" value="PROKAR_LIPOPROTEIN"/>
    <property type="match status" value="1"/>
</dbReference>
<protein>
    <recommendedName>
        <fullName evidence="3">Lipoprotein</fullName>
    </recommendedName>
</protein>
<proteinExistence type="predicted"/>
<comment type="caution">
    <text evidence="1">The sequence shown here is derived from an EMBL/GenBank/DDBJ whole genome shotgun (WGS) entry which is preliminary data.</text>
</comment>
<organism evidence="1 2">
    <name type="scientific">Aquimarina algiphila</name>
    <dbReference type="NCBI Taxonomy" id="2047982"/>
    <lineage>
        <taxon>Bacteria</taxon>
        <taxon>Pseudomonadati</taxon>
        <taxon>Bacteroidota</taxon>
        <taxon>Flavobacteriia</taxon>
        <taxon>Flavobacteriales</taxon>
        <taxon>Flavobacteriaceae</taxon>
        <taxon>Aquimarina</taxon>
    </lineage>
</organism>
<keyword evidence="2" id="KW-1185">Reference proteome</keyword>
<dbReference type="OrthoDB" id="795272at2"/>
<dbReference type="EMBL" id="VLNR01000018">
    <property type="protein sequence ID" value="TSE08888.1"/>
    <property type="molecule type" value="Genomic_DNA"/>
</dbReference>
<accession>A0A554VL88</accession>
<evidence type="ECO:0008006" key="3">
    <source>
        <dbReference type="Google" id="ProtNLM"/>
    </source>
</evidence>
<dbReference type="AlphaFoldDB" id="A0A554VL88"/>
<evidence type="ECO:0000313" key="1">
    <source>
        <dbReference type="EMBL" id="TSE08888.1"/>
    </source>
</evidence>
<gene>
    <name evidence="1" type="ORF">FOF46_10475</name>
</gene>
<dbReference type="RefSeq" id="WP_143916427.1">
    <property type="nucleotide sequence ID" value="NZ_CANMIK010000019.1"/>
</dbReference>
<name>A0A554VL88_9FLAO</name>
<reference evidence="1 2" key="1">
    <citation type="submission" date="2019-07" db="EMBL/GenBank/DDBJ databases">
        <title>The draft genome sequence of Aquimarina algiphila M91.</title>
        <authorList>
            <person name="Meng X."/>
        </authorList>
    </citation>
    <scope>NUCLEOTIDE SEQUENCE [LARGE SCALE GENOMIC DNA]</scope>
    <source>
        <strain evidence="1 2">M91</strain>
    </source>
</reference>
<sequence>MKKLLFLLLIIIMYSCDRDHPKIEIIENENLTQHQIDSILTNFKFEYDKPVFIDSTSQVLLPITTQHSERKKTFSRYSGDEYSWADYPRYWNILFYDKNSNQTRLLTESKMRITDYIVNIKETGAILSKSILYKIGDIDYNNDKKLNHNDPEHLFISRTDGTEFKRLSPKNEDLISYTLIPKSDQIMIETIRDTNSDLEFKPDDEKIWYLINLSSDVEPIEIINSGLRKKIENLYFEQWLKKK</sequence>
<evidence type="ECO:0000313" key="2">
    <source>
        <dbReference type="Proteomes" id="UP000318833"/>
    </source>
</evidence>